<dbReference type="AlphaFoldDB" id="A0A1H9HL51"/>
<sequence>MPAGPAAPSITISSAAPSAADPTPSTGEPVPATVAQPQQHAVDQLLAAGAAGDRAAWDARVAPADAAAADHARVLFDNLRTLRLARLHARLTGARLQLPAARQAALGSGAGVVQAQLTWRLPGESADASATVWLTLVPGADGPRLAGTGDGPDLDSSPQPLWWLGPTVRVDRGPVTVLVGAGQDADRWAGLAARAAAAVRADLPAPLARRWDGRAVVEVPASTADFARVLGADPAAYARTAAVTRPEGPTTEAAVRVVVNPSTADDPADELGTLLTHETVHVATRSGRSPAPLWVVEGLAEHVALQAHPDQRAAEVAALRAAPGGPALPPDAAFAAGAHDVTAAYARAWLACRAVADHRGEAALGRFYAALDAGSSLDRAARSTLGVRGGTVARWADDAVRRALRDGQG</sequence>
<feature type="region of interest" description="Disordered" evidence="1">
    <location>
        <begin position="1"/>
        <end position="32"/>
    </location>
</feature>
<evidence type="ECO:0000313" key="3">
    <source>
        <dbReference type="Proteomes" id="UP000198504"/>
    </source>
</evidence>
<feature type="compositionally biased region" description="Low complexity" evidence="1">
    <location>
        <begin position="1"/>
        <end position="27"/>
    </location>
</feature>
<keyword evidence="3" id="KW-1185">Reference proteome</keyword>
<proteinExistence type="predicted"/>
<dbReference type="Proteomes" id="UP000198504">
    <property type="component" value="Unassembled WGS sequence"/>
</dbReference>
<dbReference type="RefSeq" id="WP_232506332.1">
    <property type="nucleotide sequence ID" value="NZ_FOFA01000004.1"/>
</dbReference>
<dbReference type="STRING" id="1036181.SAMN05421756_104298"/>
<organism evidence="2 3">
    <name type="scientific">Microlunatus flavus</name>
    <dbReference type="NCBI Taxonomy" id="1036181"/>
    <lineage>
        <taxon>Bacteria</taxon>
        <taxon>Bacillati</taxon>
        <taxon>Actinomycetota</taxon>
        <taxon>Actinomycetes</taxon>
        <taxon>Propionibacteriales</taxon>
        <taxon>Propionibacteriaceae</taxon>
        <taxon>Microlunatus</taxon>
    </lineage>
</organism>
<evidence type="ECO:0000256" key="1">
    <source>
        <dbReference type="SAM" id="MobiDB-lite"/>
    </source>
</evidence>
<gene>
    <name evidence="2" type="ORF">SAMN05421756_104298</name>
</gene>
<protein>
    <recommendedName>
        <fullName evidence="4">Peptidase MA superfamily protein</fullName>
    </recommendedName>
</protein>
<reference evidence="3" key="1">
    <citation type="submission" date="2016-10" db="EMBL/GenBank/DDBJ databases">
        <authorList>
            <person name="Varghese N."/>
            <person name="Submissions S."/>
        </authorList>
    </citation>
    <scope>NUCLEOTIDE SEQUENCE [LARGE SCALE GENOMIC DNA]</scope>
    <source>
        <strain evidence="3">CGMCC 4.6856</strain>
    </source>
</reference>
<evidence type="ECO:0008006" key="4">
    <source>
        <dbReference type="Google" id="ProtNLM"/>
    </source>
</evidence>
<accession>A0A1H9HL51</accession>
<dbReference type="EMBL" id="FOFA01000004">
    <property type="protein sequence ID" value="SEQ62952.1"/>
    <property type="molecule type" value="Genomic_DNA"/>
</dbReference>
<evidence type="ECO:0000313" key="2">
    <source>
        <dbReference type="EMBL" id="SEQ62952.1"/>
    </source>
</evidence>
<name>A0A1H9HL51_9ACTN</name>